<dbReference type="GO" id="GO:0034338">
    <property type="term" value="F:short-chain carboxylesterase activity"/>
    <property type="evidence" value="ECO:0007669"/>
    <property type="project" value="TreeGrafter"/>
</dbReference>
<keyword evidence="4" id="KW-0645">Protease</keyword>
<sequence>MKWSIIWVTWISFPASVLPSIAPALALALFRLPPSTMDWSAIVDCDSMSTTNAYALLLRALFLIPISHYLLAFLLLSLVFLYTFLEFHFVEDALTAFRGCPVALTYDSSSQIYNGVVSKCRILHGRYLATPWLSSPHIQTVFLNFFGRPPVFSYRRELFHASDGGTIALDWLTSSDVLDGDFHTNNAISRDDTTPIVVVIPGLTSDSTSAYLKHLAFSIAKSGWNAVVSNHRGLGGVSITSDCFYNAGWTEDIRVIVNHLHREFPKAPLFAVGTSIGANVLVKYLGEDGDNVPVAGAVAICSPWDLLIGDRFIRRRFLQKFYDRALTIGLQGYAQLHELRYSRLANWEGIKKSRSIRDFDNHATRLVGKFETVDTYYRRCSSAGYVGNVSVPLLCVSALDDPVCTREAIPWDECSMEDILHSLKALLQLACGSASVPADRHCPSVSLYQALAKHCREGLTALEYSCQWVRATGEFLRVLHSSQYMHVQNKILNSGPQSSLDSAIDQGPFVSVAEDGMVAAMGNDETGDASETQKTHCVTEMVSDADHDEPSTHPKVGFMPIIEETSREASGIQDAKHLDTAVKRCLDLLRRQNKYSIWLLAYIAIITSWPLLGSALKILSRKKLRNVLPAALFRR</sequence>
<comment type="caution">
    <text evidence="4">The sequence shown here is derived from an EMBL/GenBank/DDBJ whole genome shotgun (WGS) entry which is preliminary data.</text>
</comment>
<keyword evidence="2" id="KW-0472">Membrane</keyword>
<dbReference type="OrthoDB" id="247542at2759"/>
<feature type="transmembrane region" description="Helical" evidence="2">
    <location>
        <begin position="56"/>
        <end position="85"/>
    </location>
</feature>
<evidence type="ECO:0000256" key="1">
    <source>
        <dbReference type="ARBA" id="ARBA00010884"/>
    </source>
</evidence>
<dbReference type="InterPro" id="IPR050960">
    <property type="entry name" value="AB_hydrolase_4_sf"/>
</dbReference>
<evidence type="ECO:0000256" key="2">
    <source>
        <dbReference type="SAM" id="Phobius"/>
    </source>
</evidence>
<dbReference type="Pfam" id="PF12146">
    <property type="entry name" value="Hydrolase_4"/>
    <property type="match status" value="1"/>
</dbReference>
<organism evidence="4 5">
    <name type="scientific">Trema orientale</name>
    <name type="common">Charcoal tree</name>
    <name type="synonym">Celtis orientalis</name>
    <dbReference type="NCBI Taxonomy" id="63057"/>
    <lineage>
        <taxon>Eukaryota</taxon>
        <taxon>Viridiplantae</taxon>
        <taxon>Streptophyta</taxon>
        <taxon>Embryophyta</taxon>
        <taxon>Tracheophyta</taxon>
        <taxon>Spermatophyta</taxon>
        <taxon>Magnoliopsida</taxon>
        <taxon>eudicotyledons</taxon>
        <taxon>Gunneridae</taxon>
        <taxon>Pentapetalae</taxon>
        <taxon>rosids</taxon>
        <taxon>fabids</taxon>
        <taxon>Rosales</taxon>
        <taxon>Cannabaceae</taxon>
        <taxon>Trema</taxon>
    </lineage>
</organism>
<feature type="transmembrane region" description="Helical" evidence="2">
    <location>
        <begin position="6"/>
        <end position="30"/>
    </location>
</feature>
<dbReference type="SUPFAM" id="SSF53474">
    <property type="entry name" value="alpha/beta-Hydrolases"/>
    <property type="match status" value="1"/>
</dbReference>
<name>A0A2P5FR44_TREOI</name>
<keyword evidence="4" id="KW-0031">Aminopeptidase</keyword>
<dbReference type="InParanoid" id="A0A2P5FR44"/>
<dbReference type="PANTHER" id="PTHR10794:SF63">
    <property type="entry name" value="ALPHA_BETA HYDROLASE 1, ISOFORM A"/>
    <property type="match status" value="1"/>
</dbReference>
<dbReference type="FunFam" id="3.40.50.1820:FF:000071">
    <property type="entry name" value="Embryogenesis-associated protein EMB8"/>
    <property type="match status" value="1"/>
</dbReference>
<keyword evidence="4" id="KW-0378">Hydrolase</keyword>
<dbReference type="EMBL" id="JXTC01000014">
    <property type="protein sequence ID" value="POO00219.1"/>
    <property type="molecule type" value="Genomic_DNA"/>
</dbReference>
<dbReference type="FunCoup" id="A0A2P5FR44">
    <property type="interactions" value="309"/>
</dbReference>
<dbReference type="InterPro" id="IPR022742">
    <property type="entry name" value="Hydrolase_4"/>
</dbReference>
<gene>
    <name evidence="4" type="ORF">TorRG33x02_039970</name>
</gene>
<evidence type="ECO:0000259" key="3">
    <source>
        <dbReference type="Pfam" id="PF12146"/>
    </source>
</evidence>
<accession>A0A2P5FR44</accession>
<keyword evidence="5" id="KW-1185">Reference proteome</keyword>
<dbReference type="PANTHER" id="PTHR10794">
    <property type="entry name" value="ABHYDROLASE DOMAIN-CONTAINING PROTEIN"/>
    <property type="match status" value="1"/>
</dbReference>
<dbReference type="InterPro" id="IPR029058">
    <property type="entry name" value="AB_hydrolase_fold"/>
</dbReference>
<dbReference type="STRING" id="63057.A0A2P5FR44"/>
<comment type="similarity">
    <text evidence="1">Belongs to the AB hydrolase superfamily. AB hydrolase 4 family.</text>
</comment>
<keyword evidence="2" id="KW-0812">Transmembrane</keyword>
<dbReference type="GO" id="GO:0047372">
    <property type="term" value="F:monoacylglycerol lipase activity"/>
    <property type="evidence" value="ECO:0007669"/>
    <property type="project" value="TreeGrafter"/>
</dbReference>
<feature type="domain" description="Serine aminopeptidase S33" evidence="3">
    <location>
        <begin position="195"/>
        <end position="304"/>
    </location>
</feature>
<dbReference type="Gene3D" id="3.40.50.1820">
    <property type="entry name" value="alpha/beta hydrolase"/>
    <property type="match status" value="1"/>
</dbReference>
<evidence type="ECO:0000313" key="4">
    <source>
        <dbReference type="EMBL" id="POO00219.1"/>
    </source>
</evidence>
<evidence type="ECO:0000313" key="5">
    <source>
        <dbReference type="Proteomes" id="UP000237000"/>
    </source>
</evidence>
<dbReference type="GO" id="GO:0004177">
    <property type="term" value="F:aminopeptidase activity"/>
    <property type="evidence" value="ECO:0007669"/>
    <property type="project" value="UniProtKB-KW"/>
</dbReference>
<feature type="transmembrane region" description="Helical" evidence="2">
    <location>
        <begin position="595"/>
        <end position="616"/>
    </location>
</feature>
<dbReference type="AlphaFoldDB" id="A0A2P5FR44"/>
<dbReference type="Proteomes" id="UP000237000">
    <property type="component" value="Unassembled WGS sequence"/>
</dbReference>
<reference evidence="5" key="1">
    <citation type="submission" date="2016-06" db="EMBL/GenBank/DDBJ databases">
        <title>Parallel loss of symbiosis genes in relatives of nitrogen-fixing non-legume Parasponia.</title>
        <authorList>
            <person name="Van Velzen R."/>
            <person name="Holmer R."/>
            <person name="Bu F."/>
            <person name="Rutten L."/>
            <person name="Van Zeijl A."/>
            <person name="Liu W."/>
            <person name="Santuari L."/>
            <person name="Cao Q."/>
            <person name="Sharma T."/>
            <person name="Shen D."/>
            <person name="Roswanjaya Y."/>
            <person name="Wardhani T."/>
            <person name="Kalhor M.S."/>
            <person name="Jansen J."/>
            <person name="Van den Hoogen J."/>
            <person name="Gungor B."/>
            <person name="Hartog M."/>
            <person name="Hontelez J."/>
            <person name="Verver J."/>
            <person name="Yang W.-C."/>
            <person name="Schijlen E."/>
            <person name="Repin R."/>
            <person name="Schilthuizen M."/>
            <person name="Schranz E."/>
            <person name="Heidstra R."/>
            <person name="Miyata K."/>
            <person name="Fedorova E."/>
            <person name="Kohlen W."/>
            <person name="Bisseling T."/>
            <person name="Smit S."/>
            <person name="Geurts R."/>
        </authorList>
    </citation>
    <scope>NUCLEOTIDE SEQUENCE [LARGE SCALE GENOMIC DNA]</scope>
    <source>
        <strain evidence="5">cv. RG33-2</strain>
    </source>
</reference>
<keyword evidence="2" id="KW-1133">Transmembrane helix</keyword>
<proteinExistence type="inferred from homology"/>
<protein>
    <submittedName>
        <fullName evidence="4">Serine aminopeptidase, S</fullName>
    </submittedName>
</protein>